<dbReference type="Proteomes" id="UP000294963">
    <property type="component" value="Unassembled WGS sequence"/>
</dbReference>
<dbReference type="EMBL" id="SLVJ01000005">
    <property type="protein sequence ID" value="TCM68357.1"/>
    <property type="molecule type" value="Genomic_DNA"/>
</dbReference>
<organism evidence="2 3">
    <name type="scientific">Acinetobacter calcoaceticus</name>
    <dbReference type="NCBI Taxonomy" id="471"/>
    <lineage>
        <taxon>Bacteria</taxon>
        <taxon>Pseudomonadati</taxon>
        <taxon>Pseudomonadota</taxon>
        <taxon>Gammaproteobacteria</taxon>
        <taxon>Moraxellales</taxon>
        <taxon>Moraxellaceae</taxon>
        <taxon>Acinetobacter</taxon>
        <taxon>Acinetobacter calcoaceticus/baumannii complex</taxon>
    </lineage>
</organism>
<accession>A0A4R1XV04</accession>
<reference evidence="2 3" key="1">
    <citation type="submission" date="2019-03" db="EMBL/GenBank/DDBJ databases">
        <title>Genomic analyses of the natural microbiome of Caenorhabditis elegans.</title>
        <authorList>
            <person name="Samuel B."/>
        </authorList>
    </citation>
    <scope>NUCLEOTIDE SEQUENCE [LARGE SCALE GENOMIC DNA]</scope>
    <source>
        <strain evidence="2 3">JUb89</strain>
    </source>
</reference>
<dbReference type="OrthoDB" id="8478129at2"/>
<protein>
    <submittedName>
        <fullName evidence="2">Cyanamide hydratase family protein with HD domain</fullName>
    </submittedName>
</protein>
<dbReference type="InterPro" id="IPR003607">
    <property type="entry name" value="HD/PDEase_dom"/>
</dbReference>
<keyword evidence="3" id="KW-1185">Reference proteome</keyword>
<dbReference type="PANTHER" id="PTHR35569:SF1">
    <property type="entry name" value="CYANAMIDE HYDRATASE DDI2-RELATED"/>
    <property type="match status" value="1"/>
</dbReference>
<evidence type="ECO:0000259" key="1">
    <source>
        <dbReference type="Pfam" id="PF01966"/>
    </source>
</evidence>
<gene>
    <name evidence="2" type="ORF">EC844_10560</name>
</gene>
<proteinExistence type="predicted"/>
<dbReference type="SUPFAM" id="SSF109604">
    <property type="entry name" value="HD-domain/PDEase-like"/>
    <property type="match status" value="1"/>
</dbReference>
<comment type="caution">
    <text evidence="2">The sequence shown here is derived from an EMBL/GenBank/DDBJ whole genome shotgun (WGS) entry which is preliminary data.</text>
</comment>
<dbReference type="InterPro" id="IPR006674">
    <property type="entry name" value="HD_domain"/>
</dbReference>
<evidence type="ECO:0000313" key="3">
    <source>
        <dbReference type="Proteomes" id="UP000294963"/>
    </source>
</evidence>
<name>A0A4R1XV04_ACICA</name>
<dbReference type="Pfam" id="PF01966">
    <property type="entry name" value="HD"/>
    <property type="match status" value="1"/>
</dbReference>
<sequence length="250" mass="28117">MIGSRQWMNLSQGKLTAKEKLKMIQQVLMPVSIAYAQRFLKAQVSERRIDFSQIKIPDSAVVIEAIEQLEHCGSAAIIQHSWRSYFWAIAIARSKAWHFDDESLIIASLMHDLGLLTPETAQPCHCFSYASALKAEQLCQRHDIAQAKIDQIADAICLHMNGHLDENDQGLSNEVILLQQATACDVVGTGFKNIAPQYAQQVLNKYPRAGFNRAFKSYLKQEAQRHPQSRSALLRQLGLPLMIQNNGFGE</sequence>
<evidence type="ECO:0000313" key="2">
    <source>
        <dbReference type="EMBL" id="TCM68357.1"/>
    </source>
</evidence>
<dbReference type="Gene3D" id="1.10.3210.10">
    <property type="entry name" value="Hypothetical protein af1432"/>
    <property type="match status" value="1"/>
</dbReference>
<dbReference type="CDD" id="cd00077">
    <property type="entry name" value="HDc"/>
    <property type="match status" value="1"/>
</dbReference>
<dbReference type="AlphaFoldDB" id="A0A4R1XV04"/>
<dbReference type="PANTHER" id="PTHR35569">
    <property type="entry name" value="CYANAMIDE HYDRATASE DDI2-RELATED"/>
    <property type="match status" value="1"/>
</dbReference>
<feature type="domain" description="HD" evidence="1">
    <location>
        <begin position="78"/>
        <end position="181"/>
    </location>
</feature>